<dbReference type="SUPFAM" id="SSF48264">
    <property type="entry name" value="Cytochrome P450"/>
    <property type="match status" value="1"/>
</dbReference>
<proteinExistence type="inferred from homology"/>
<comment type="similarity">
    <text evidence="2 11">Belongs to the cytochrome P450 family.</text>
</comment>
<dbReference type="GO" id="GO:0005506">
    <property type="term" value="F:iron ion binding"/>
    <property type="evidence" value="ECO:0007669"/>
    <property type="project" value="InterPro"/>
</dbReference>
<dbReference type="Gene3D" id="1.10.630.10">
    <property type="entry name" value="Cytochrome P450"/>
    <property type="match status" value="1"/>
</dbReference>
<evidence type="ECO:0000256" key="6">
    <source>
        <dbReference type="ARBA" id="ARBA00023002"/>
    </source>
</evidence>
<dbReference type="InterPro" id="IPR036396">
    <property type="entry name" value="Cyt_P450_sf"/>
</dbReference>
<dbReference type="PRINTS" id="PR00465">
    <property type="entry name" value="EP450IV"/>
</dbReference>
<dbReference type="GO" id="GO:0044281">
    <property type="term" value="P:small molecule metabolic process"/>
    <property type="evidence" value="ECO:0007669"/>
    <property type="project" value="UniProtKB-ARBA"/>
</dbReference>
<evidence type="ECO:0000256" key="3">
    <source>
        <dbReference type="ARBA" id="ARBA00022617"/>
    </source>
</evidence>
<dbReference type="InterPro" id="IPR017972">
    <property type="entry name" value="Cyt_P450_CS"/>
</dbReference>
<evidence type="ECO:0000256" key="4">
    <source>
        <dbReference type="ARBA" id="ARBA00022723"/>
    </source>
</evidence>
<dbReference type="InterPro" id="IPR001128">
    <property type="entry name" value="Cyt_P450"/>
</dbReference>
<accession>A0A8C4PPP2</accession>
<evidence type="ECO:0000256" key="11">
    <source>
        <dbReference type="RuleBase" id="RU000461"/>
    </source>
</evidence>
<comment type="subcellular location">
    <subcellularLocation>
        <location evidence="1">Endoplasmic reticulum membrane</location>
    </subcellularLocation>
</comment>
<dbReference type="InterPro" id="IPR050196">
    <property type="entry name" value="Cytochrome_P450_Monoox"/>
</dbReference>
<keyword evidence="9" id="KW-0472">Membrane</keyword>
<dbReference type="PRINTS" id="PR00385">
    <property type="entry name" value="P450"/>
</dbReference>
<name>A0A8C4PPP2_EQUAS</name>
<dbReference type="GO" id="GO:0016712">
    <property type="term" value="F:oxidoreductase activity, acting on paired donors, with incorporation or reduction of molecular oxygen, reduced flavin or flavoprotein as one donor, and incorporation of one atom of oxygen"/>
    <property type="evidence" value="ECO:0007669"/>
    <property type="project" value="UniProtKB-ARBA"/>
</dbReference>
<dbReference type="PROSITE" id="PS00086">
    <property type="entry name" value="CYTOCHROME_P450"/>
    <property type="match status" value="1"/>
</dbReference>
<sequence length="508" mass="57325">MSVSGLSPTRPLGSVPGLLQVASQLCLVLLMVKAAQLYLRRQWLLKAIQEFPCPPSHWLYGHSQEFQKGDELQQIMKRVEKFPCACPRWLWGTEVLFVVYDPDYMKVILGRSGESETCIPAGALFPVIPLILSLAPTHNPISGPGYGLLLLNGQTWFQHGRMLTPAFHYNILKPYVGLMADSVQVMLVSQSLSPSQAHTQAPLHLQVRGLPPFQPLLHSVRNSQSYTEAVADLNNLFYSWVRNAFFQNDIIYSLTPDGRWNQRACQLAHQHTDQVIKLRKAQLQKEGELEKVMKKRHLDFLDILLFARMENGSSLSDKDLHAEVDTFMFEGHDTTHQQKCRKEIKNLLGDGTSISWNHLDQMPYTTMCIKEALRLYPPVPGIGREPSKPITFPDGRSLSKGMNFITLTNLSTRERSEIHVFDPSWFAPDSTRHSHAFLPFSGGSRNCIGKQFAMNKLKVAVALTLLCFELSPDPSRLPDPILKTVLKSKNGFHLHLRKALGPGCRTIM</sequence>
<dbReference type="Ensembl" id="ENSEAST00005023207.1">
    <property type="protein sequence ID" value="ENSEASP00005021380.1"/>
    <property type="gene ID" value="ENSEASG00005014485.1"/>
</dbReference>
<evidence type="ECO:0000256" key="7">
    <source>
        <dbReference type="ARBA" id="ARBA00023004"/>
    </source>
</evidence>
<keyword evidence="6 11" id="KW-0560">Oxidoreductase</keyword>
<evidence type="ECO:0000256" key="1">
    <source>
        <dbReference type="ARBA" id="ARBA00004586"/>
    </source>
</evidence>
<evidence type="ECO:0000256" key="10">
    <source>
        <dbReference type="PIRSR" id="PIRSR602403-1"/>
    </source>
</evidence>
<keyword evidence="3 10" id="KW-0349">Heme</keyword>
<evidence type="ECO:0000256" key="5">
    <source>
        <dbReference type="ARBA" id="ARBA00022824"/>
    </source>
</evidence>
<keyword evidence="4 10" id="KW-0479">Metal-binding</keyword>
<dbReference type="GO" id="GO:0006629">
    <property type="term" value="P:lipid metabolic process"/>
    <property type="evidence" value="ECO:0007669"/>
    <property type="project" value="UniProtKB-ARBA"/>
</dbReference>
<dbReference type="GO" id="GO:0020037">
    <property type="term" value="F:heme binding"/>
    <property type="evidence" value="ECO:0007669"/>
    <property type="project" value="InterPro"/>
</dbReference>
<dbReference type="Pfam" id="PF00067">
    <property type="entry name" value="p450"/>
    <property type="match status" value="1"/>
</dbReference>
<evidence type="ECO:0000256" key="2">
    <source>
        <dbReference type="ARBA" id="ARBA00010617"/>
    </source>
</evidence>
<keyword evidence="5" id="KW-0256">Endoplasmic reticulum</keyword>
<dbReference type="AlphaFoldDB" id="A0A8C4PPP2"/>
<keyword evidence="7 10" id="KW-0408">Iron</keyword>
<reference evidence="12" key="1">
    <citation type="submission" date="2023-03" db="UniProtKB">
        <authorList>
            <consortium name="Ensembl"/>
        </authorList>
    </citation>
    <scope>IDENTIFICATION</scope>
</reference>
<dbReference type="PANTHER" id="PTHR24291">
    <property type="entry name" value="CYTOCHROME P450 FAMILY 4"/>
    <property type="match status" value="1"/>
</dbReference>
<evidence type="ECO:0000256" key="9">
    <source>
        <dbReference type="ARBA" id="ARBA00023136"/>
    </source>
</evidence>
<keyword evidence="8 11" id="KW-0503">Monooxygenase</keyword>
<evidence type="ECO:0008006" key="13">
    <source>
        <dbReference type="Google" id="ProtNLM"/>
    </source>
</evidence>
<feature type="binding site" description="axial binding residue" evidence="10">
    <location>
        <position position="447"/>
    </location>
    <ligand>
        <name>heme</name>
        <dbReference type="ChEBI" id="CHEBI:30413"/>
    </ligand>
    <ligandPart>
        <name>Fe</name>
        <dbReference type="ChEBI" id="CHEBI:18248"/>
    </ligandPart>
</feature>
<comment type="cofactor">
    <cofactor evidence="10">
        <name>heme</name>
        <dbReference type="ChEBI" id="CHEBI:30413"/>
    </cofactor>
</comment>
<dbReference type="InterPro" id="IPR002403">
    <property type="entry name" value="Cyt_P450_E_grp-IV"/>
</dbReference>
<dbReference type="PANTHER" id="PTHR24291:SF39">
    <property type="entry name" value="CYTOCHROME P450 4A11-RELATED"/>
    <property type="match status" value="1"/>
</dbReference>
<dbReference type="GO" id="GO:0005789">
    <property type="term" value="C:endoplasmic reticulum membrane"/>
    <property type="evidence" value="ECO:0007669"/>
    <property type="project" value="UniProtKB-SubCell"/>
</dbReference>
<protein>
    <recommendedName>
        <fullName evidence="13">Cytochrome P450 family 4 subfamily A member 11</fullName>
    </recommendedName>
</protein>
<organism evidence="12">
    <name type="scientific">Equus asinus asinus</name>
    <dbReference type="NCBI Taxonomy" id="83772"/>
    <lineage>
        <taxon>Eukaryota</taxon>
        <taxon>Metazoa</taxon>
        <taxon>Chordata</taxon>
        <taxon>Craniata</taxon>
        <taxon>Vertebrata</taxon>
        <taxon>Euteleostomi</taxon>
        <taxon>Mammalia</taxon>
        <taxon>Eutheria</taxon>
        <taxon>Laurasiatheria</taxon>
        <taxon>Perissodactyla</taxon>
        <taxon>Equidae</taxon>
        <taxon>Equus</taxon>
    </lineage>
</organism>
<evidence type="ECO:0000313" key="12">
    <source>
        <dbReference type="Ensembl" id="ENSEASP00005021380.1"/>
    </source>
</evidence>
<evidence type="ECO:0000256" key="8">
    <source>
        <dbReference type="ARBA" id="ARBA00023033"/>
    </source>
</evidence>